<proteinExistence type="predicted"/>
<keyword evidence="2" id="KW-0732">Signal</keyword>
<feature type="domain" description="EGF-like" evidence="7">
    <location>
        <begin position="117"/>
        <end position="153"/>
    </location>
</feature>
<evidence type="ECO:0000313" key="9">
    <source>
        <dbReference type="Proteomes" id="UP001620626"/>
    </source>
</evidence>
<name>A0ABD2I2K9_9BILA</name>
<feature type="disulfide bond" evidence="6">
    <location>
        <begin position="105"/>
        <end position="114"/>
    </location>
</feature>
<comment type="caution">
    <text evidence="6">Lacks conserved residue(s) required for the propagation of feature annotation.</text>
</comment>
<dbReference type="EMBL" id="JBICBT010001317">
    <property type="protein sequence ID" value="KAL3073491.1"/>
    <property type="molecule type" value="Genomic_DNA"/>
</dbReference>
<dbReference type="InterPro" id="IPR000152">
    <property type="entry name" value="EGF-type_Asp/Asn_hydroxyl_site"/>
</dbReference>
<evidence type="ECO:0000256" key="2">
    <source>
        <dbReference type="ARBA" id="ARBA00022729"/>
    </source>
</evidence>
<dbReference type="PROSITE" id="PS01187">
    <property type="entry name" value="EGF_CA"/>
    <property type="match status" value="2"/>
</dbReference>
<dbReference type="InterPro" id="IPR001881">
    <property type="entry name" value="EGF-like_Ca-bd_dom"/>
</dbReference>
<dbReference type="PROSITE" id="PS00022">
    <property type="entry name" value="EGF_1"/>
    <property type="match status" value="3"/>
</dbReference>
<dbReference type="PANTHER" id="PTHR12916:SF4">
    <property type="entry name" value="UNINFLATABLE, ISOFORM C"/>
    <property type="match status" value="1"/>
</dbReference>
<evidence type="ECO:0000256" key="3">
    <source>
        <dbReference type="ARBA" id="ARBA00022737"/>
    </source>
</evidence>
<keyword evidence="3" id="KW-0677">Repeat</keyword>
<dbReference type="PROSITE" id="PS00010">
    <property type="entry name" value="ASX_HYDROXYL"/>
    <property type="match status" value="2"/>
</dbReference>
<feature type="domain" description="EGF-like" evidence="7">
    <location>
        <begin position="20"/>
        <end position="74"/>
    </location>
</feature>
<evidence type="ECO:0000256" key="5">
    <source>
        <dbReference type="ARBA" id="ARBA00023180"/>
    </source>
</evidence>
<dbReference type="SUPFAM" id="SSF57196">
    <property type="entry name" value="EGF/Laminin"/>
    <property type="match status" value="3"/>
</dbReference>
<evidence type="ECO:0000256" key="6">
    <source>
        <dbReference type="PROSITE-ProRule" id="PRU00076"/>
    </source>
</evidence>
<keyword evidence="1 6" id="KW-0245">EGF-like domain</keyword>
<dbReference type="InterPro" id="IPR049883">
    <property type="entry name" value="NOTCH1_EGF-like"/>
</dbReference>
<dbReference type="PANTHER" id="PTHR12916">
    <property type="entry name" value="CYTOCHROME C OXIDASE POLYPEPTIDE VIC-2"/>
    <property type="match status" value="1"/>
</dbReference>
<reference evidence="8 9" key="1">
    <citation type="submission" date="2024-10" db="EMBL/GenBank/DDBJ databases">
        <authorList>
            <person name="Kim D."/>
        </authorList>
    </citation>
    <scope>NUCLEOTIDE SEQUENCE [LARGE SCALE GENOMIC DNA]</scope>
    <source>
        <strain evidence="8">BH-2024</strain>
    </source>
</reference>
<dbReference type="SMART" id="SM00179">
    <property type="entry name" value="EGF_CA"/>
    <property type="match status" value="2"/>
</dbReference>
<gene>
    <name evidence="8" type="ORF">niasHT_038629</name>
</gene>
<evidence type="ECO:0000313" key="8">
    <source>
        <dbReference type="EMBL" id="KAL3073491.1"/>
    </source>
</evidence>
<dbReference type="CDD" id="cd00054">
    <property type="entry name" value="EGF_CA"/>
    <property type="match status" value="2"/>
</dbReference>
<evidence type="ECO:0000256" key="1">
    <source>
        <dbReference type="ARBA" id="ARBA00022536"/>
    </source>
</evidence>
<feature type="domain" description="EGF-like" evidence="7">
    <location>
        <begin position="76"/>
        <end position="115"/>
    </location>
</feature>
<dbReference type="InterPro" id="IPR000742">
    <property type="entry name" value="EGF"/>
</dbReference>
<evidence type="ECO:0000259" key="7">
    <source>
        <dbReference type="PROSITE" id="PS50026"/>
    </source>
</evidence>
<dbReference type="Gene3D" id="3.30.70.3310">
    <property type="match status" value="1"/>
</dbReference>
<evidence type="ECO:0000256" key="4">
    <source>
        <dbReference type="ARBA" id="ARBA00023157"/>
    </source>
</evidence>
<keyword evidence="5" id="KW-0325">Glycoprotein</keyword>
<protein>
    <recommendedName>
        <fullName evidence="7">EGF-like domain-containing protein</fullName>
    </recommendedName>
</protein>
<comment type="caution">
    <text evidence="8">The sequence shown here is derived from an EMBL/GenBank/DDBJ whole genome shotgun (WGS) entry which is preliminary data.</text>
</comment>
<dbReference type="SMART" id="SM00181">
    <property type="entry name" value="EGF"/>
    <property type="match status" value="3"/>
</dbReference>
<dbReference type="AlphaFoldDB" id="A0ABD2I2K9"/>
<dbReference type="PROSITE" id="PS50026">
    <property type="entry name" value="EGF_3"/>
    <property type="match status" value="3"/>
</dbReference>
<keyword evidence="9" id="KW-1185">Reference proteome</keyword>
<dbReference type="InterPro" id="IPR018097">
    <property type="entry name" value="EGF_Ca-bd_CS"/>
</dbReference>
<dbReference type="FunFam" id="2.10.25.10:FF:000472">
    <property type="entry name" value="Uncharacterized protein, isoform A"/>
    <property type="match status" value="1"/>
</dbReference>
<feature type="disulfide bond" evidence="6">
    <location>
        <begin position="143"/>
        <end position="152"/>
    </location>
</feature>
<organism evidence="8 9">
    <name type="scientific">Heterodera trifolii</name>
    <dbReference type="NCBI Taxonomy" id="157864"/>
    <lineage>
        <taxon>Eukaryota</taxon>
        <taxon>Metazoa</taxon>
        <taxon>Ecdysozoa</taxon>
        <taxon>Nematoda</taxon>
        <taxon>Chromadorea</taxon>
        <taxon>Rhabditida</taxon>
        <taxon>Tylenchina</taxon>
        <taxon>Tylenchomorpha</taxon>
        <taxon>Tylenchoidea</taxon>
        <taxon>Heteroderidae</taxon>
        <taxon>Heteroderinae</taxon>
        <taxon>Heterodera</taxon>
    </lineage>
</organism>
<accession>A0ABD2I2K9</accession>
<dbReference type="Proteomes" id="UP001620626">
    <property type="component" value="Unassembled WGS sequence"/>
</dbReference>
<dbReference type="PROSITE" id="PS01186">
    <property type="entry name" value="EGF_2"/>
    <property type="match status" value="2"/>
</dbReference>
<dbReference type="Gene3D" id="2.10.25.10">
    <property type="entry name" value="Laminin"/>
    <property type="match status" value="3"/>
</dbReference>
<sequence length="407" mass="45242">MRQFGRQLQMRMRGKHCERAIDECDMGMMTCLNGGKCAHAWAEDARDGNGIVVERNWHASQCKCLRGFEGDFCEQDINECERFGATLCKNGGTCVNRHGSYMCICVGGFAGKFCEINIDDCVDNLCYAGSTCVDGIARYDCRCAPDRIGALCEFKNICNIHENLCEHGHCFINPFNSTALTVWSGTRRRVHGWSTVPKCTRTAIVTSSAIRRTADGTWGGDCVHDAHEPDPTADDQPKLLLGELFLAVALHPSTLFSDTTALFRKFLVALSAHLRASLALSIDRYDKKPKLFEWRSDKGIGKRIELPPEVNATALFNVRYDEKEEEAGKRSKRKAEEKGVIEGIALFLQVDVTMCNMITPGILAQSTQLVGVHTLCFSDLENVAAYLGAANAKQVIGLFEFYYIIYI</sequence>
<feature type="disulfide bond" evidence="6">
    <location>
        <begin position="64"/>
        <end position="73"/>
    </location>
</feature>
<keyword evidence="4 6" id="KW-1015">Disulfide bond</keyword>
<dbReference type="Pfam" id="PF07645">
    <property type="entry name" value="EGF_CA"/>
    <property type="match status" value="1"/>
</dbReference>